<gene>
    <name evidence="1" type="ORF">HMPREF0628_1122</name>
</gene>
<reference evidence="1 2" key="1">
    <citation type="submission" date="2009-12" db="EMBL/GenBank/DDBJ databases">
        <title>Genome Sequence of Peptoniphilus lacrimalis 315-B.</title>
        <authorList>
            <person name="Durkin A.S."/>
            <person name="Madupu R."/>
            <person name="Torralba M."/>
            <person name="Methe B."/>
            <person name="Sutton G."/>
            <person name="Strausberg R.L."/>
            <person name="Nelson K.E."/>
        </authorList>
    </citation>
    <scope>NUCLEOTIDE SEQUENCE [LARGE SCALE GENOMIC DNA]</scope>
    <source>
        <strain evidence="1 2">315-B</strain>
    </source>
</reference>
<comment type="caution">
    <text evidence="1">The sequence shown here is derived from an EMBL/GenBank/DDBJ whole genome shotgun (WGS) entry which is preliminary data.</text>
</comment>
<organism evidence="1 2">
    <name type="scientific">Peptoniphilus lacrimalis 315-B</name>
    <dbReference type="NCBI Taxonomy" id="596330"/>
    <lineage>
        <taxon>Bacteria</taxon>
        <taxon>Bacillati</taxon>
        <taxon>Bacillota</taxon>
        <taxon>Tissierellia</taxon>
        <taxon>Tissierellales</taxon>
        <taxon>Peptoniphilaceae</taxon>
        <taxon>Peptoniphilus</taxon>
    </lineage>
</organism>
<dbReference type="Proteomes" id="UP000005711">
    <property type="component" value="Unassembled WGS sequence"/>
</dbReference>
<dbReference type="InterPro" id="IPR043733">
    <property type="entry name" value="DUF5677"/>
</dbReference>
<dbReference type="eggNOG" id="ENOG502Z9P9">
    <property type="taxonomic scope" value="Bacteria"/>
</dbReference>
<evidence type="ECO:0000313" key="2">
    <source>
        <dbReference type="Proteomes" id="UP000005711"/>
    </source>
</evidence>
<dbReference type="Pfam" id="PF18928">
    <property type="entry name" value="DUF5677"/>
    <property type="match status" value="1"/>
</dbReference>
<evidence type="ECO:0000313" key="1">
    <source>
        <dbReference type="EMBL" id="EFA89874.1"/>
    </source>
</evidence>
<sequence>MMRNSKLSEHTFSKGRFITPLNSLPLMQELEDEKSWTYGRMPEYIWIGLILKYFGREEGLKKSYYIISKIHNVAPALYTVRLSQILKLDMNIQEEIYEYIISLGVKDAISPLTIFLTDSQAPVFAKYFYNSKQGIGDRCKAIVETMSEIMDHQSNEATDIRFVALYFNLLSGKMHLLKEQVNLLISYPASKHIDEIMRMARPTVRSLEMMILTFENTDSEYLTGFWRCVSEMTECDIFVINFPEENRSITAYMESLHEVFVYLSELLIASNMLDEKMKVLLGLATYSYKRLKEIYRHQLFNSISGRSCVRVLIEDYIMMKYLIKNEAFHENLWRDYQLYGMGLYKLVLARHRESDCLEESHFDEKYIEALVNEFKGEEFINMDTRYFDKQNIRSKAESVNEKSLFGLYYDYDSSFEHGLWGAIRESSLLKCNNPAHKYHCVPDIEDEIVLKTVLPDCVMIMNKTILFLNELYGIPEQLLNEVINYELKPIIK</sequence>
<proteinExistence type="predicted"/>
<protein>
    <submittedName>
        <fullName evidence="1">Uncharacterized protein</fullName>
    </submittedName>
</protein>
<accession>D1VU79</accession>
<keyword evidence="2" id="KW-1185">Reference proteome</keyword>
<dbReference type="EMBL" id="ADDO01000055">
    <property type="protein sequence ID" value="EFA89874.1"/>
    <property type="molecule type" value="Genomic_DNA"/>
</dbReference>
<dbReference type="AlphaFoldDB" id="D1VU79"/>
<name>D1VU79_9FIRM</name>